<reference evidence="1" key="1">
    <citation type="journal article" date="2017" name="Genome Announc.">
        <title>High-Quality Whole-Genome Sequences of the Oligo-Mouse-Microbiota Bacterial Community.</title>
        <authorList>
            <person name="Garzetti D."/>
            <person name="Brugiroux S."/>
            <person name="Bunk B."/>
            <person name="Pukall R."/>
            <person name="McCoy K.D."/>
            <person name="Macpherson A.J."/>
            <person name="Stecher B."/>
        </authorList>
    </citation>
    <scope>NUCLEOTIDE SEQUENCE</scope>
    <source>
        <strain evidence="1">KB18</strain>
    </source>
</reference>
<dbReference type="SUPFAM" id="SSF50475">
    <property type="entry name" value="FMN-binding split barrel"/>
    <property type="match status" value="1"/>
</dbReference>
<organism evidence="2 4">
    <name type="scientific">Acutalibacter muris</name>
    <dbReference type="NCBI Taxonomy" id="1796620"/>
    <lineage>
        <taxon>Bacteria</taxon>
        <taxon>Bacillati</taxon>
        <taxon>Bacillota</taxon>
        <taxon>Clostridia</taxon>
        <taxon>Eubacteriales</taxon>
        <taxon>Acutalibacteraceae</taxon>
        <taxon>Acutalibacter</taxon>
    </lineage>
</organism>
<name>A0A1Z2XUH3_9FIRM</name>
<proteinExistence type="predicted"/>
<dbReference type="InterPro" id="IPR012349">
    <property type="entry name" value="Split_barrel_FMN-bd"/>
</dbReference>
<evidence type="ECO:0000313" key="2">
    <source>
        <dbReference type="EMBL" id="QQR31367.1"/>
    </source>
</evidence>
<dbReference type="PANTHER" id="PTHR34071">
    <property type="entry name" value="5-NITROIMIDAZOLE ANTIBIOTICS RESISTANCE PROTEIN, NIMA-FAMILY-RELATED PROTEIN-RELATED"/>
    <property type="match status" value="1"/>
</dbReference>
<dbReference type="Proteomes" id="UP000596035">
    <property type="component" value="Chromosome"/>
</dbReference>
<gene>
    <name evidence="1" type="ORF">ADH66_16375</name>
    <name evidence="2" type="ORF">I5Q82_06765</name>
</gene>
<dbReference type="Pfam" id="PF12900">
    <property type="entry name" value="Pyridox_ox_2"/>
    <property type="match status" value="1"/>
</dbReference>
<reference evidence="2 4" key="3">
    <citation type="submission" date="2020-11" db="EMBL/GenBank/DDBJ databases">
        <title>Closed and high quality bacterial genomes of the OMM12 community.</title>
        <authorList>
            <person name="Marbouty M."/>
            <person name="Lamy-Besnier Q."/>
            <person name="Debarbieux L."/>
            <person name="Koszul R."/>
        </authorList>
    </citation>
    <scope>NUCLEOTIDE SEQUENCE [LARGE SCALE GENOMIC DNA]</scope>
    <source>
        <strain evidence="2 4">KB18</strain>
    </source>
</reference>
<dbReference type="Proteomes" id="UP000196710">
    <property type="component" value="Chromosome"/>
</dbReference>
<dbReference type="Gene3D" id="2.30.110.10">
    <property type="entry name" value="Electron Transport, Fmn-binding Protein, Chain A"/>
    <property type="match status" value="1"/>
</dbReference>
<evidence type="ECO:0000313" key="3">
    <source>
        <dbReference type="Proteomes" id="UP000196710"/>
    </source>
</evidence>
<dbReference type="KEGG" id="amur:ADH66_16375"/>
<evidence type="ECO:0000313" key="4">
    <source>
        <dbReference type="Proteomes" id="UP000596035"/>
    </source>
</evidence>
<dbReference type="PANTHER" id="PTHR34071:SF2">
    <property type="entry name" value="FLAVIN-NUCLEOTIDE-BINDING PROTEIN"/>
    <property type="match status" value="1"/>
</dbReference>
<protein>
    <submittedName>
        <fullName evidence="1">5-nitroimidazole antibiotic resistance protein</fullName>
    </submittedName>
    <submittedName>
        <fullName evidence="2">Pyridoxamine 5'-phosphate oxidase family protein</fullName>
    </submittedName>
</protein>
<keyword evidence="3" id="KW-1185">Reference proteome</keyword>
<dbReference type="RefSeq" id="WP_066538640.1">
    <property type="nucleotide sequence ID" value="NZ_CP021422.1"/>
</dbReference>
<dbReference type="EMBL" id="CP021422">
    <property type="protein sequence ID" value="ASB42097.1"/>
    <property type="molecule type" value="Genomic_DNA"/>
</dbReference>
<dbReference type="InterPro" id="IPR024747">
    <property type="entry name" value="Pyridox_Oxase-rel"/>
</dbReference>
<accession>A0A1Z2XUH3</accession>
<dbReference type="EMBL" id="CP065321">
    <property type="protein sequence ID" value="QQR31367.1"/>
    <property type="molecule type" value="Genomic_DNA"/>
</dbReference>
<evidence type="ECO:0000313" key="1">
    <source>
        <dbReference type="EMBL" id="ASB42097.1"/>
    </source>
</evidence>
<dbReference type="AlphaFoldDB" id="A0A1Z2XUH3"/>
<reference evidence="3" key="2">
    <citation type="submission" date="2017-05" db="EMBL/GenBank/DDBJ databases">
        <title>Improved OligoMM genomes.</title>
        <authorList>
            <person name="Garzetti D."/>
        </authorList>
    </citation>
    <scope>NUCLEOTIDE SEQUENCE [LARGE SCALE GENOMIC DNA]</scope>
    <source>
        <strain evidence="3">KB18</strain>
    </source>
</reference>
<sequence length="151" mass="17006">MRRKDREIPREDALRAADKCPYAVLCLIGPDGGPYGVPVNLARDGEIVYFHSAMKGTKTDCMRRDSRVCLTCVGDMRIAGEEYTTKYESAILKGRASEVTDKEEKVRALRTLCEKYAPEHMDKFQETVEKSLGGTAVWRVDISEVTGKRNK</sequence>